<keyword evidence="2" id="KW-1133">Transmembrane helix</keyword>
<feature type="transmembrane region" description="Helical" evidence="2">
    <location>
        <begin position="85"/>
        <end position="107"/>
    </location>
</feature>
<comment type="caution">
    <text evidence="3">The sequence shown here is derived from an EMBL/GenBank/DDBJ whole genome shotgun (WGS) entry which is preliminary data.</text>
</comment>
<accession>A0A930YJ57</accession>
<name>A0A930YJ57_9ACTN</name>
<keyword evidence="4" id="KW-1185">Reference proteome</keyword>
<dbReference type="EMBL" id="JADKPN010000001">
    <property type="protein sequence ID" value="MBF4762375.1"/>
    <property type="molecule type" value="Genomic_DNA"/>
</dbReference>
<evidence type="ECO:0000256" key="1">
    <source>
        <dbReference type="SAM" id="MobiDB-lite"/>
    </source>
</evidence>
<sequence>MEPVVERVRVTSPRTTSARRRTPPSAAGEIDAQSQVGEVYLRSLLRTQLRLGLTVLLTLAVLVGGLPLAFRLLPGVTGTRVLGMPLAWGLLGFVVYPTLLLLGWWYVRAAERNEAAFTDVVDPGRRDP</sequence>
<organism evidence="3 4">
    <name type="scientific">Nocardioides islandensis</name>
    <dbReference type="NCBI Taxonomy" id="433663"/>
    <lineage>
        <taxon>Bacteria</taxon>
        <taxon>Bacillati</taxon>
        <taxon>Actinomycetota</taxon>
        <taxon>Actinomycetes</taxon>
        <taxon>Propionibacteriales</taxon>
        <taxon>Nocardioidaceae</taxon>
        <taxon>Nocardioides</taxon>
    </lineage>
</organism>
<keyword evidence="2" id="KW-0812">Transmembrane</keyword>
<proteinExistence type="predicted"/>
<reference evidence="3" key="1">
    <citation type="submission" date="2020-11" db="EMBL/GenBank/DDBJ databases">
        <title>Nocardioides sp. nov., isolated from Soil of Cynanchum wilfordii Hemsley rhizosphere.</title>
        <authorList>
            <person name="Lee J.-S."/>
            <person name="Suh M.K."/>
            <person name="Kim J.-S."/>
        </authorList>
    </citation>
    <scope>NUCLEOTIDE SEQUENCE</scope>
    <source>
        <strain evidence="3">KCTC 19275</strain>
    </source>
</reference>
<keyword evidence="2" id="KW-0472">Membrane</keyword>
<gene>
    <name evidence="3" type="ORF">ISU07_04500</name>
</gene>
<feature type="transmembrane region" description="Helical" evidence="2">
    <location>
        <begin position="51"/>
        <end position="73"/>
    </location>
</feature>
<feature type="region of interest" description="Disordered" evidence="1">
    <location>
        <begin position="1"/>
        <end position="30"/>
    </location>
</feature>
<evidence type="ECO:0000313" key="4">
    <source>
        <dbReference type="Proteomes" id="UP000640489"/>
    </source>
</evidence>
<evidence type="ECO:0008006" key="5">
    <source>
        <dbReference type="Google" id="ProtNLM"/>
    </source>
</evidence>
<evidence type="ECO:0000313" key="3">
    <source>
        <dbReference type="EMBL" id="MBF4762375.1"/>
    </source>
</evidence>
<dbReference type="Proteomes" id="UP000640489">
    <property type="component" value="Unassembled WGS sequence"/>
</dbReference>
<evidence type="ECO:0000256" key="2">
    <source>
        <dbReference type="SAM" id="Phobius"/>
    </source>
</evidence>
<protein>
    <recommendedName>
        <fullName evidence="5">DUF485 domain-containing protein</fullName>
    </recommendedName>
</protein>
<dbReference type="AlphaFoldDB" id="A0A930YJ57"/>